<feature type="region of interest" description="Disordered" evidence="1">
    <location>
        <begin position="1"/>
        <end position="33"/>
    </location>
</feature>
<name>A0A8J1UZN6_OWEFU</name>
<reference evidence="2" key="1">
    <citation type="submission" date="2022-03" db="EMBL/GenBank/DDBJ databases">
        <authorList>
            <person name="Martin C."/>
        </authorList>
    </citation>
    <scope>NUCLEOTIDE SEQUENCE</scope>
</reference>
<feature type="compositionally biased region" description="Basic and acidic residues" evidence="1">
    <location>
        <begin position="18"/>
        <end position="28"/>
    </location>
</feature>
<evidence type="ECO:0000256" key="1">
    <source>
        <dbReference type="SAM" id="MobiDB-lite"/>
    </source>
</evidence>
<sequence length="365" mass="41585">MSTTMESGEWEDADSDGESVHKASGVERLKRRHDNTKDRSELCKAFDIDMKYDPNQSMEEQHAKVIALFIAKLYEEKNLCDVILKVGKDELPAHKFVLSAHSPKLFKLFVDKHEGTDVELFLNKATIEGVAATLCFIYTHKIVVSIATVDSLLSASKELGFQEIIQMCQRFLLTDRTLTIFEQLDVAQKHNLDDVTKNLNQHINEHFLETVYSLYSMGFLNCSFSQLCELLSRDDIHVISEIDVFYAAFAWLNAKRSERMMHAVDVMKCIRFMLMSPEEIATHVETTHVLKIPEIKAMVYQAVRYHALLNTGSSLASVVKVPHQRKWIPASKKNIQIRDNSVIFGGSSKKPTTNKKDKGQQELSE</sequence>
<dbReference type="SMART" id="SM00225">
    <property type="entry name" value="BTB"/>
    <property type="match status" value="1"/>
</dbReference>
<dbReference type="InterPro" id="IPR000210">
    <property type="entry name" value="BTB/POZ_dom"/>
</dbReference>
<dbReference type="OrthoDB" id="6350321at2759"/>
<dbReference type="Pfam" id="PF07707">
    <property type="entry name" value="BACK"/>
    <property type="match status" value="1"/>
</dbReference>
<dbReference type="InterPro" id="IPR011705">
    <property type="entry name" value="BACK"/>
</dbReference>
<evidence type="ECO:0000313" key="2">
    <source>
        <dbReference type="EMBL" id="CAH1781957.1"/>
    </source>
</evidence>
<feature type="compositionally biased region" description="Basic and acidic residues" evidence="1">
    <location>
        <begin position="354"/>
        <end position="365"/>
    </location>
</feature>
<protein>
    <submittedName>
        <fullName evidence="2">Uncharacterized protein</fullName>
    </submittedName>
</protein>
<dbReference type="PANTHER" id="PTHR45632">
    <property type="entry name" value="LD33804P"/>
    <property type="match status" value="1"/>
</dbReference>
<dbReference type="InterPro" id="IPR011333">
    <property type="entry name" value="SKP1/BTB/POZ_sf"/>
</dbReference>
<dbReference type="Pfam" id="PF00651">
    <property type="entry name" value="BTB"/>
    <property type="match status" value="1"/>
</dbReference>
<dbReference type="PANTHER" id="PTHR45632:SF17">
    <property type="entry name" value="KELCH-LIKE PROTEIN 31"/>
    <property type="match status" value="1"/>
</dbReference>
<dbReference type="Gene3D" id="1.25.40.420">
    <property type="match status" value="1"/>
</dbReference>
<organism evidence="2 3">
    <name type="scientific">Owenia fusiformis</name>
    <name type="common">Polychaete worm</name>
    <dbReference type="NCBI Taxonomy" id="6347"/>
    <lineage>
        <taxon>Eukaryota</taxon>
        <taxon>Metazoa</taxon>
        <taxon>Spiralia</taxon>
        <taxon>Lophotrochozoa</taxon>
        <taxon>Annelida</taxon>
        <taxon>Polychaeta</taxon>
        <taxon>Sedentaria</taxon>
        <taxon>Canalipalpata</taxon>
        <taxon>Sabellida</taxon>
        <taxon>Oweniida</taxon>
        <taxon>Oweniidae</taxon>
        <taxon>Owenia</taxon>
    </lineage>
</organism>
<proteinExistence type="predicted"/>
<dbReference type="SMART" id="SM00875">
    <property type="entry name" value="BACK"/>
    <property type="match status" value="1"/>
</dbReference>
<dbReference type="AlphaFoldDB" id="A0A8J1UZN6"/>
<dbReference type="SUPFAM" id="SSF54695">
    <property type="entry name" value="POZ domain"/>
    <property type="match status" value="1"/>
</dbReference>
<dbReference type="Gene3D" id="3.30.710.10">
    <property type="entry name" value="Potassium Channel Kv1.1, Chain A"/>
    <property type="match status" value="1"/>
</dbReference>
<dbReference type="Proteomes" id="UP000749559">
    <property type="component" value="Unassembled WGS sequence"/>
</dbReference>
<accession>A0A8J1UZN6</accession>
<comment type="caution">
    <text evidence="2">The sequence shown here is derived from an EMBL/GenBank/DDBJ whole genome shotgun (WGS) entry which is preliminary data.</text>
</comment>
<feature type="compositionally biased region" description="Acidic residues" evidence="1">
    <location>
        <begin position="8"/>
        <end position="17"/>
    </location>
</feature>
<evidence type="ECO:0000313" key="3">
    <source>
        <dbReference type="Proteomes" id="UP000749559"/>
    </source>
</evidence>
<keyword evidence="3" id="KW-1185">Reference proteome</keyword>
<gene>
    <name evidence="2" type="ORF">OFUS_LOCUS8456</name>
</gene>
<dbReference type="PROSITE" id="PS50097">
    <property type="entry name" value="BTB"/>
    <property type="match status" value="1"/>
</dbReference>
<dbReference type="EMBL" id="CAIIXF020000004">
    <property type="protein sequence ID" value="CAH1781957.1"/>
    <property type="molecule type" value="Genomic_DNA"/>
</dbReference>
<dbReference type="CDD" id="cd18186">
    <property type="entry name" value="BTB_POZ_ZBTB_KLHL-like"/>
    <property type="match status" value="1"/>
</dbReference>
<feature type="region of interest" description="Disordered" evidence="1">
    <location>
        <begin position="343"/>
        <end position="365"/>
    </location>
</feature>